<evidence type="ECO:0000313" key="3">
    <source>
        <dbReference type="Proteomes" id="UP000016568"/>
    </source>
</evidence>
<sequence length="357" mass="39290">MAGEKVSIDMKSVIKGMALLLSVAAPATVWAAQGPAQAPVCVAAHRVQDRPIVPAGIDQPAGDNVQGPSLIKVPDWVKGKLGNYYLYFAAHKGESIRLAYADKLEGPWKIHAGGTLQLGESLFPTALPDITDQDNKGDDNLKAHIASPDVHVDHANKRIILYYHGILSKNNQQTRVATSSDGIHFEPRAPLLGPSYFRVIQHEGYRYALGMPGIFFRSKDGFTDFERGPTLFGTDQRHTALLKRGNELFVFWTRVGDVPERIYLSRIDMRGDWSQWKAGEAVEILRPTRPWEGADAPLEPSVRGTAFGHLNQLRDPAIYEENGRTYLLYAVGGESGIALAELHFNDAACAAGKRQVR</sequence>
<gene>
    <name evidence="2" type="ORF">NT2_01_05550</name>
</gene>
<dbReference type="EMBL" id="BASZ01000001">
    <property type="protein sequence ID" value="GAD47781.1"/>
    <property type="molecule type" value="Genomic_DNA"/>
</dbReference>
<reference evidence="2 3" key="1">
    <citation type="submission" date="2013-09" db="EMBL/GenBank/DDBJ databases">
        <title>Whole genome shotgun sequence of Novosphingobium tardaugens NBRC 16725.</title>
        <authorList>
            <person name="Isaki S."/>
            <person name="Hosoyama A."/>
            <person name="Tsuchikane K."/>
            <person name="Katsumata H."/>
            <person name="Ando Y."/>
            <person name="Yamazaki S."/>
            <person name="Fujita N."/>
        </authorList>
    </citation>
    <scope>NUCLEOTIDE SEQUENCE [LARGE SCALE GENOMIC DNA]</scope>
    <source>
        <strain evidence="2 3">NBRC 16725</strain>
    </source>
</reference>
<dbReference type="eggNOG" id="ENOG502Z8XS">
    <property type="taxonomic scope" value="Bacteria"/>
</dbReference>
<accession>U2Y421</accession>
<dbReference type="AlphaFoldDB" id="U2Y421"/>
<keyword evidence="3" id="KW-1185">Reference proteome</keyword>
<protein>
    <recommendedName>
        <fullName evidence="4">Glycosidase</fullName>
    </recommendedName>
</protein>
<evidence type="ECO:0008006" key="4">
    <source>
        <dbReference type="Google" id="ProtNLM"/>
    </source>
</evidence>
<organism evidence="2 3">
    <name type="scientific">Caenibius tardaugens NBRC 16725</name>
    <dbReference type="NCBI Taxonomy" id="1219035"/>
    <lineage>
        <taxon>Bacteria</taxon>
        <taxon>Pseudomonadati</taxon>
        <taxon>Pseudomonadota</taxon>
        <taxon>Alphaproteobacteria</taxon>
        <taxon>Sphingomonadales</taxon>
        <taxon>Erythrobacteraceae</taxon>
        <taxon>Caenibius</taxon>
    </lineage>
</organism>
<keyword evidence="1" id="KW-0732">Signal</keyword>
<feature type="signal peptide" evidence="1">
    <location>
        <begin position="1"/>
        <end position="31"/>
    </location>
</feature>
<proteinExistence type="predicted"/>
<name>U2Y421_9SPHN</name>
<comment type="caution">
    <text evidence="2">The sequence shown here is derived from an EMBL/GenBank/DDBJ whole genome shotgun (WGS) entry which is preliminary data.</text>
</comment>
<evidence type="ECO:0000313" key="2">
    <source>
        <dbReference type="EMBL" id="GAD47781.1"/>
    </source>
</evidence>
<dbReference type="Gene3D" id="2.115.10.20">
    <property type="entry name" value="Glycosyl hydrolase domain, family 43"/>
    <property type="match status" value="2"/>
</dbReference>
<dbReference type="Proteomes" id="UP000016568">
    <property type="component" value="Unassembled WGS sequence"/>
</dbReference>
<evidence type="ECO:0000256" key="1">
    <source>
        <dbReference type="SAM" id="SignalP"/>
    </source>
</evidence>
<dbReference type="SUPFAM" id="SSF75005">
    <property type="entry name" value="Arabinanase/levansucrase/invertase"/>
    <property type="match status" value="1"/>
</dbReference>
<feature type="chain" id="PRO_5004637329" description="Glycosidase" evidence="1">
    <location>
        <begin position="32"/>
        <end position="357"/>
    </location>
</feature>
<dbReference type="InterPro" id="IPR023296">
    <property type="entry name" value="Glyco_hydro_beta-prop_sf"/>
</dbReference>